<dbReference type="PROSITE" id="PS50836">
    <property type="entry name" value="DOMON"/>
    <property type="match status" value="1"/>
</dbReference>
<evidence type="ECO:0000256" key="7">
    <source>
        <dbReference type="ARBA" id="ARBA00022982"/>
    </source>
</evidence>
<dbReference type="PROSITE" id="PS50255">
    <property type="entry name" value="CYTOCHROME_B5_2"/>
    <property type="match status" value="1"/>
</dbReference>
<feature type="domain" description="FAD-binding FR-type" evidence="18">
    <location>
        <begin position="1103"/>
        <end position="1210"/>
    </location>
</feature>
<keyword evidence="12" id="KW-0479">Metal-binding</keyword>
<evidence type="ECO:0000256" key="12">
    <source>
        <dbReference type="PIRSR" id="PIRSR619791-2"/>
    </source>
</evidence>
<evidence type="ECO:0000256" key="13">
    <source>
        <dbReference type="SAM" id="Phobius"/>
    </source>
</evidence>
<evidence type="ECO:0000256" key="5">
    <source>
        <dbReference type="ARBA" id="ARBA00022525"/>
    </source>
</evidence>
<dbReference type="GO" id="GO:0046872">
    <property type="term" value="F:metal ion binding"/>
    <property type="evidence" value="ECO:0007669"/>
    <property type="project" value="UniProtKB-KW"/>
</dbReference>
<feature type="signal peptide" evidence="14">
    <location>
        <begin position="1"/>
        <end position="31"/>
    </location>
</feature>
<dbReference type="InterPro" id="IPR001199">
    <property type="entry name" value="Cyt_B5-like_heme/steroid-bd"/>
</dbReference>
<dbReference type="Pfam" id="PF00175">
    <property type="entry name" value="NAD_binding_1"/>
    <property type="match status" value="1"/>
</dbReference>
<dbReference type="OrthoDB" id="823504at2759"/>
<dbReference type="GO" id="GO:0006979">
    <property type="term" value="P:response to oxidative stress"/>
    <property type="evidence" value="ECO:0007669"/>
    <property type="project" value="InterPro"/>
</dbReference>
<proteinExistence type="predicted"/>
<dbReference type="PROSITE" id="PS50939">
    <property type="entry name" value="CYTOCHROME_B561"/>
    <property type="match status" value="1"/>
</dbReference>
<evidence type="ECO:0000256" key="14">
    <source>
        <dbReference type="SAM" id="SignalP"/>
    </source>
</evidence>
<feature type="domain" description="Cytochrome b5 heme-binding" evidence="15">
    <location>
        <begin position="937"/>
        <end position="991"/>
    </location>
</feature>
<dbReference type="InterPro" id="IPR001433">
    <property type="entry name" value="OxRdtase_FAD/NAD-bd"/>
</dbReference>
<reference evidence="19" key="1">
    <citation type="submission" date="2019-10" db="EMBL/GenBank/DDBJ databases">
        <title>Conservation and host-specific expression of non-tandemly repeated heterogenous ribosome RNA gene in arbuscular mycorrhizal fungi.</title>
        <authorList>
            <person name="Maeda T."/>
            <person name="Kobayashi Y."/>
            <person name="Nakagawa T."/>
            <person name="Ezawa T."/>
            <person name="Yamaguchi K."/>
            <person name="Bino T."/>
            <person name="Nishimoto Y."/>
            <person name="Shigenobu S."/>
            <person name="Kawaguchi M."/>
        </authorList>
    </citation>
    <scope>NUCLEOTIDE SEQUENCE</scope>
    <source>
        <strain evidence="19">HR1</strain>
    </source>
</reference>
<feature type="binding site" description="axial binding residue" evidence="12">
    <location>
        <position position="359"/>
    </location>
    <ligand>
        <name>heme b</name>
        <dbReference type="ChEBI" id="CHEBI:60344"/>
    </ligand>
    <ligandPart>
        <name>Fe</name>
        <dbReference type="ChEBI" id="CHEBI:18248"/>
    </ligandPart>
</feature>
<keyword evidence="10 13" id="KW-0472">Membrane</keyword>
<dbReference type="SUPFAM" id="SSF48113">
    <property type="entry name" value="Heme-dependent peroxidases"/>
    <property type="match status" value="1"/>
</dbReference>
<feature type="transmembrane region" description="Helical" evidence="13">
    <location>
        <begin position="747"/>
        <end position="771"/>
    </location>
</feature>
<feature type="transmembrane region" description="Helical" evidence="13">
    <location>
        <begin position="809"/>
        <end position="834"/>
    </location>
</feature>
<dbReference type="GO" id="GO:0005576">
    <property type="term" value="C:extracellular region"/>
    <property type="evidence" value="ECO:0007669"/>
    <property type="project" value="UniProtKB-SubCell"/>
</dbReference>
<dbReference type="SUPFAM" id="SSF52343">
    <property type="entry name" value="Ferredoxin reductase-like, C-terminal NADP-linked domain"/>
    <property type="match status" value="1"/>
</dbReference>
<evidence type="ECO:0000256" key="4">
    <source>
        <dbReference type="ARBA" id="ARBA00022448"/>
    </source>
</evidence>
<feature type="transmembrane region" description="Helical" evidence="13">
    <location>
        <begin position="884"/>
        <end position="904"/>
    </location>
</feature>
<comment type="cofactor">
    <cofactor evidence="1">
        <name>FAD</name>
        <dbReference type="ChEBI" id="CHEBI:57692"/>
    </cofactor>
</comment>
<feature type="transmembrane region" description="Helical" evidence="13">
    <location>
        <begin position="855"/>
        <end position="878"/>
    </location>
</feature>
<evidence type="ECO:0000313" key="19">
    <source>
        <dbReference type="EMBL" id="GES76888.1"/>
    </source>
</evidence>
<dbReference type="PROSITE" id="PS50292">
    <property type="entry name" value="PEROXIDASE_3"/>
    <property type="match status" value="1"/>
</dbReference>
<feature type="domain" description="DOMON" evidence="16">
    <location>
        <begin position="595"/>
        <end position="711"/>
    </location>
</feature>
<keyword evidence="6 13" id="KW-0812">Transmembrane</keyword>
<evidence type="ECO:0000256" key="11">
    <source>
        <dbReference type="ARBA" id="ARBA00023180"/>
    </source>
</evidence>
<dbReference type="InterPro" id="IPR017938">
    <property type="entry name" value="Riboflavin_synthase-like_b-brl"/>
</dbReference>
<dbReference type="Pfam" id="PF03351">
    <property type="entry name" value="DOMON"/>
    <property type="match status" value="1"/>
</dbReference>
<comment type="subcellular location">
    <subcellularLocation>
        <location evidence="2">Membrane</location>
    </subcellularLocation>
    <subcellularLocation>
        <location evidence="3">Secreted</location>
    </subcellularLocation>
</comment>
<dbReference type="SUPFAM" id="SSF55856">
    <property type="entry name" value="Cytochrome b5-like heme/steroid binding domain"/>
    <property type="match status" value="1"/>
</dbReference>
<feature type="chain" id="PRO_5034617129" evidence="14">
    <location>
        <begin position="32"/>
        <end position="1428"/>
    </location>
</feature>
<dbReference type="InterPro" id="IPR005018">
    <property type="entry name" value="DOMON_domain"/>
</dbReference>
<evidence type="ECO:0000256" key="9">
    <source>
        <dbReference type="ARBA" id="ARBA00023002"/>
    </source>
</evidence>
<keyword evidence="12" id="KW-0408">Iron</keyword>
<keyword evidence="7" id="KW-0249">Electron transport</keyword>
<keyword evidence="8 13" id="KW-1133">Transmembrane helix</keyword>
<dbReference type="PROSITE" id="PS51384">
    <property type="entry name" value="FAD_FR"/>
    <property type="match status" value="1"/>
</dbReference>
<evidence type="ECO:0000256" key="1">
    <source>
        <dbReference type="ARBA" id="ARBA00001974"/>
    </source>
</evidence>
<feature type="domain" description="Cytochrome b561" evidence="17">
    <location>
        <begin position="711"/>
        <end position="907"/>
    </location>
</feature>
<keyword evidence="19" id="KW-0575">Peroxidase</keyword>
<dbReference type="Pfam" id="PF00970">
    <property type="entry name" value="FAD_binding_6"/>
    <property type="match status" value="1"/>
</dbReference>
<dbReference type="Gene3D" id="3.40.50.80">
    <property type="entry name" value="Nucleotide-binding domain of ferredoxin-NADP reductase (FNR) module"/>
    <property type="match status" value="1"/>
</dbReference>
<dbReference type="Gene3D" id="1.10.640.10">
    <property type="entry name" value="Haem peroxidase domain superfamily, animal type"/>
    <property type="match status" value="1"/>
</dbReference>
<dbReference type="InterPro" id="IPR006593">
    <property type="entry name" value="Cyt_b561/ferric_Rdtase_TM"/>
</dbReference>
<accession>A0A8H3KZS8</accession>
<evidence type="ECO:0000256" key="6">
    <source>
        <dbReference type="ARBA" id="ARBA00022692"/>
    </source>
</evidence>
<evidence type="ECO:0000259" key="15">
    <source>
        <dbReference type="PROSITE" id="PS50255"/>
    </source>
</evidence>
<name>A0A8H3KZS8_9GLOM</name>
<dbReference type="Gene3D" id="1.20.120.1770">
    <property type="match status" value="1"/>
</dbReference>
<evidence type="ECO:0000259" key="17">
    <source>
        <dbReference type="PROSITE" id="PS50939"/>
    </source>
</evidence>
<keyword evidence="4" id="KW-0813">Transport</keyword>
<dbReference type="Gene3D" id="3.10.120.10">
    <property type="entry name" value="Cytochrome b5-like heme/steroid binding domain"/>
    <property type="match status" value="1"/>
</dbReference>
<evidence type="ECO:0000259" key="18">
    <source>
        <dbReference type="PROSITE" id="PS51384"/>
    </source>
</evidence>
<dbReference type="Proteomes" id="UP000615446">
    <property type="component" value="Unassembled WGS sequence"/>
</dbReference>
<dbReference type="GO" id="GO:0020037">
    <property type="term" value="F:heme binding"/>
    <property type="evidence" value="ECO:0007669"/>
    <property type="project" value="InterPro"/>
</dbReference>
<gene>
    <name evidence="19" type="ORF">RCL2_000427600</name>
</gene>
<dbReference type="PRINTS" id="PR00457">
    <property type="entry name" value="ANPEROXIDASE"/>
</dbReference>
<protein>
    <submittedName>
        <fullName evidence="19">Heme peroxidase</fullName>
    </submittedName>
</protein>
<dbReference type="InterPro" id="IPR039261">
    <property type="entry name" value="FNR_nucleotide-bd"/>
</dbReference>
<dbReference type="Pfam" id="PF03098">
    <property type="entry name" value="An_peroxidase"/>
    <property type="match status" value="1"/>
</dbReference>
<dbReference type="InterPro" id="IPR045266">
    <property type="entry name" value="DOH_DOMON"/>
</dbReference>
<dbReference type="SUPFAM" id="SSF63380">
    <property type="entry name" value="Riboflavin synthase domain-like"/>
    <property type="match status" value="1"/>
</dbReference>
<comment type="caution">
    <text evidence="19">The sequence shown here is derived from an EMBL/GenBank/DDBJ whole genome shotgun (WGS) entry which is preliminary data.</text>
</comment>
<dbReference type="CDD" id="cd09631">
    <property type="entry name" value="DOMON_DOH"/>
    <property type="match status" value="1"/>
</dbReference>
<dbReference type="CDD" id="cd06183">
    <property type="entry name" value="cyt_b5_reduct_like"/>
    <property type="match status" value="1"/>
</dbReference>
<dbReference type="InterPro" id="IPR036400">
    <property type="entry name" value="Cyt_B5-like_heme/steroid_sf"/>
</dbReference>
<evidence type="ECO:0000256" key="10">
    <source>
        <dbReference type="ARBA" id="ARBA00023136"/>
    </source>
</evidence>
<dbReference type="GO" id="GO:0016020">
    <property type="term" value="C:membrane"/>
    <property type="evidence" value="ECO:0007669"/>
    <property type="project" value="UniProtKB-SubCell"/>
</dbReference>
<sequence>MKSNCKENMRYILFIFLLLHLIVLPAYVAKAVEYRSLDGSNNNAAEPNAGTPNVPFFRQKPSNANYAGQNGEMVPSPGNYNYILNEVAPKCKDLIPKGMFPLPRCISDVLDGYQTTAKDAFSWNFLDTFKSKRKVSHMITFWGQFIAFDISSSLFTGENLPTGIIIPSDDAEYLSSMSGTTSPLNENALAFNRSSPESRQGTNGVTSFVDASTIYGIDQINLKQELRDLGNKGKLKLRYTNTPDGQFGYPPIDANGDYILGFAPKRSANLFTDMIYTVFLREHNRRCDELYAIHQNEWDDETYFQEARRWVIALIQKITYREYLSIILGAPLLPYTKYNPELIPGLDTFFTTVTMRYGHSEVSDSYTIVDNDGQLLTTLPLNAIQTPFLLESFNIPILASSLSLQRQEEIDIFYSEMMRGFRFSTGDINDIASIDHLRVRDRGIPLYNDARDAYGLPRAEKFSDITTNTIVQARLQETYSTVDSVEALVGALAEDHIVGSNFGPLILTSMKEQWELIRDSDRFWYESPGSGFTIDEINQINNITWRDVLTRNVPASFSIPGNLWFVQPVSTFGTTNIIDNPAPDYPRLNYLRLSDVYEIRWKIDGDNIKFLLTMLSNNAWFGLGFNSDDNGMIGADIVLARTIDSANIELANYKSAGYQPPVKDENQFIKLIGFNISSVSTQVEFSRPLAVPNRRPITNNPTTLIYAWNPGSNGLSYHGGNRGSLKINFFSATIAQSAETKNTLTRLLHGLAMFITWSVLFPLSVFIVRYWKHVDTHLFQHRNMQIVGGVSVSTFGAAAMATADYQKRSIHGLVGISIYTIVFAQIGLGFIAIWGLAHLESANRGIMRGIRMAHFILGSSLIVVAWINIYLGIIQFGGNMMWRIAYLIWIGLTLIVFIGGEYWYNYRNGNLFYRKNDLETKQKLIREKIPADIYEKLPIVTWDDVNTRIASGAQLVVAEGLLFDIRKWIRIHPGGAKILQRVIGTDITNDFFLETSDQSKFTFDQKGSENRHSMIIQYNTLKKYDDTPSFDDSKQKKAVLKRRSIANVFDVINSSSFKNSRVATHHHSTFATTKLASMVIAKVNEYSDNLQKIQQVENEHIPHVFKRYILVNKEIVSRSDARRPVVKLTFQVINYEQLPEFLPGDYIEILSHTKGQVLLRSYTPLQSDKDKCFSIIIRVYEEGLMSRHLMKQLVGFEIKVRGPFDISNRISAQPSNLSPSIPNPSNLSPSNLNSSHLSKYLSRFYELSPKHLLLNSLSNDKCWDVLFMIAGGTGLTPMLQLIKYHLNYTNQSPDRNFKLFLLFANETISDIFYFKYLEHLVVTSNGKLKITYILTKPPQNWEELSGHINEDVLCKWLSDNYIPDGLDQTMPIPENGNSTHYIKRYMQALKDSKHIKLITCGPPLMIDSIEESLNNIGFPVNDKAIFIR</sequence>
<dbReference type="Gene3D" id="2.40.30.10">
    <property type="entry name" value="Translation factors"/>
    <property type="match status" value="1"/>
</dbReference>
<dbReference type="InterPro" id="IPR037120">
    <property type="entry name" value="Haem_peroxidase_sf_animal"/>
</dbReference>
<feature type="transmembrane region" description="Helical" evidence="13">
    <location>
        <begin position="783"/>
        <end position="803"/>
    </location>
</feature>
<dbReference type="SMART" id="SM00664">
    <property type="entry name" value="DoH"/>
    <property type="match status" value="1"/>
</dbReference>
<dbReference type="InterPro" id="IPR010255">
    <property type="entry name" value="Haem_peroxidase_sf"/>
</dbReference>
<dbReference type="CDD" id="cd08760">
    <property type="entry name" value="Cyt_b561_FRRS1_like"/>
    <property type="match status" value="1"/>
</dbReference>
<dbReference type="Pfam" id="PF00173">
    <property type="entry name" value="Cyt-b5"/>
    <property type="match status" value="1"/>
</dbReference>
<dbReference type="InterPro" id="IPR019791">
    <property type="entry name" value="Haem_peroxidase_animal"/>
</dbReference>
<dbReference type="InterPro" id="IPR008333">
    <property type="entry name" value="Cbr1-like_FAD-bd_dom"/>
</dbReference>
<evidence type="ECO:0000256" key="8">
    <source>
        <dbReference type="ARBA" id="ARBA00022989"/>
    </source>
</evidence>
<dbReference type="SMART" id="SM00665">
    <property type="entry name" value="B561"/>
    <property type="match status" value="1"/>
</dbReference>
<keyword evidence="11" id="KW-0325">Glycoprotein</keyword>
<dbReference type="GO" id="GO:0004601">
    <property type="term" value="F:peroxidase activity"/>
    <property type="evidence" value="ECO:0007669"/>
    <property type="project" value="UniProtKB-KW"/>
</dbReference>
<dbReference type="PANTHER" id="PTHR11475:SF4">
    <property type="entry name" value="CHORION PEROXIDASE"/>
    <property type="match status" value="1"/>
</dbReference>
<keyword evidence="12" id="KW-0349">Heme</keyword>
<keyword evidence="9" id="KW-0560">Oxidoreductase</keyword>
<evidence type="ECO:0000256" key="2">
    <source>
        <dbReference type="ARBA" id="ARBA00004370"/>
    </source>
</evidence>
<keyword evidence="14" id="KW-0732">Signal</keyword>
<evidence type="ECO:0000256" key="3">
    <source>
        <dbReference type="ARBA" id="ARBA00004613"/>
    </source>
</evidence>
<dbReference type="PANTHER" id="PTHR11475">
    <property type="entry name" value="OXIDASE/PEROXIDASE"/>
    <property type="match status" value="1"/>
</dbReference>
<dbReference type="InterPro" id="IPR017927">
    <property type="entry name" value="FAD-bd_FR_type"/>
</dbReference>
<evidence type="ECO:0000259" key="16">
    <source>
        <dbReference type="PROSITE" id="PS50836"/>
    </source>
</evidence>
<organism evidence="19 20">
    <name type="scientific">Rhizophagus clarus</name>
    <dbReference type="NCBI Taxonomy" id="94130"/>
    <lineage>
        <taxon>Eukaryota</taxon>
        <taxon>Fungi</taxon>
        <taxon>Fungi incertae sedis</taxon>
        <taxon>Mucoromycota</taxon>
        <taxon>Glomeromycotina</taxon>
        <taxon>Glomeromycetes</taxon>
        <taxon>Glomerales</taxon>
        <taxon>Glomeraceae</taxon>
        <taxon>Rhizophagus</taxon>
    </lineage>
</organism>
<dbReference type="EMBL" id="BLAL01000027">
    <property type="protein sequence ID" value="GES76888.1"/>
    <property type="molecule type" value="Genomic_DNA"/>
</dbReference>
<evidence type="ECO:0000313" key="20">
    <source>
        <dbReference type="Proteomes" id="UP000615446"/>
    </source>
</evidence>
<keyword evidence="5" id="KW-0964">Secreted</keyword>